<sequence length="154" mass="18512">MLWQIKQHIQLPNYGFRSSYISDNMFIFHPNTHEDDVHLQIYKFNPSQQEYEEFFSVPIKGKKQFCYHYFPCIYNNSKYIFVTKNGCFVNILTIIPSTNKSRFYFQLDQTIEFENKYINGILSDDGEFLIILDEESELLQIKQLQQFIQSNFLS</sequence>
<protein>
    <submittedName>
        <fullName evidence="1">Uncharacterized protein</fullName>
    </submittedName>
</protein>
<dbReference type="Proteomes" id="UP000000600">
    <property type="component" value="Unassembled WGS sequence"/>
</dbReference>
<proteinExistence type="predicted"/>
<evidence type="ECO:0000313" key="2">
    <source>
        <dbReference type="Proteomes" id="UP000000600"/>
    </source>
</evidence>
<dbReference type="OrthoDB" id="6262491at2759"/>
<reference evidence="1 2" key="1">
    <citation type="journal article" date="2006" name="Nature">
        <title>Global trends of whole-genome duplications revealed by the ciliate Paramecium tetraurelia.</title>
        <authorList>
            <consortium name="Genoscope"/>
            <person name="Aury J.-M."/>
            <person name="Jaillon O."/>
            <person name="Duret L."/>
            <person name="Noel B."/>
            <person name="Jubin C."/>
            <person name="Porcel B.M."/>
            <person name="Segurens B."/>
            <person name="Daubin V."/>
            <person name="Anthouard V."/>
            <person name="Aiach N."/>
            <person name="Arnaiz O."/>
            <person name="Billaut A."/>
            <person name="Beisson J."/>
            <person name="Blanc I."/>
            <person name="Bouhouche K."/>
            <person name="Camara F."/>
            <person name="Duharcourt S."/>
            <person name="Guigo R."/>
            <person name="Gogendeau D."/>
            <person name="Katinka M."/>
            <person name="Keller A.-M."/>
            <person name="Kissmehl R."/>
            <person name="Klotz C."/>
            <person name="Koll F."/>
            <person name="Le Moue A."/>
            <person name="Lepere C."/>
            <person name="Malinsky S."/>
            <person name="Nowacki M."/>
            <person name="Nowak J.K."/>
            <person name="Plattner H."/>
            <person name="Poulain J."/>
            <person name="Ruiz F."/>
            <person name="Serrano V."/>
            <person name="Zagulski M."/>
            <person name="Dessen P."/>
            <person name="Betermier M."/>
            <person name="Weissenbach J."/>
            <person name="Scarpelli C."/>
            <person name="Schachter V."/>
            <person name="Sperling L."/>
            <person name="Meyer E."/>
            <person name="Cohen J."/>
            <person name="Wincker P."/>
        </authorList>
    </citation>
    <scope>NUCLEOTIDE SEQUENCE [LARGE SCALE GENOMIC DNA]</scope>
    <source>
        <strain evidence="1 2">Stock d4-2</strain>
    </source>
</reference>
<evidence type="ECO:0000313" key="1">
    <source>
        <dbReference type="EMBL" id="CAK58835.1"/>
    </source>
</evidence>
<keyword evidence="2" id="KW-1185">Reference proteome</keyword>
<dbReference type="HOGENOM" id="CLU_1707672_0_0_1"/>
<dbReference type="AlphaFoldDB" id="A0BJW8"/>
<organism evidence="1 2">
    <name type="scientific">Paramecium tetraurelia</name>
    <dbReference type="NCBI Taxonomy" id="5888"/>
    <lineage>
        <taxon>Eukaryota</taxon>
        <taxon>Sar</taxon>
        <taxon>Alveolata</taxon>
        <taxon>Ciliophora</taxon>
        <taxon>Intramacronucleata</taxon>
        <taxon>Oligohymenophorea</taxon>
        <taxon>Peniculida</taxon>
        <taxon>Parameciidae</taxon>
        <taxon>Paramecium</taxon>
    </lineage>
</organism>
<dbReference type="EMBL" id="CT867999">
    <property type="protein sequence ID" value="CAK58835.1"/>
    <property type="molecule type" value="Genomic_DNA"/>
</dbReference>
<dbReference type="RefSeq" id="XP_001426233.1">
    <property type="nucleotide sequence ID" value="XM_001426196.1"/>
</dbReference>
<dbReference type="InParanoid" id="A0BJW8"/>
<accession>A0BJW8</accession>
<dbReference type="KEGG" id="ptm:GSPATT00029465001"/>
<dbReference type="GeneID" id="5012021"/>
<name>A0BJW8_PARTE</name>
<gene>
    <name evidence="1" type="ORF">GSPATT00029465001</name>
</gene>